<dbReference type="Pfam" id="PF00534">
    <property type="entry name" value="Glycos_transf_1"/>
    <property type="match status" value="1"/>
</dbReference>
<keyword evidence="4" id="KW-1185">Reference proteome</keyword>
<evidence type="ECO:0000313" key="3">
    <source>
        <dbReference type="EMBL" id="NEX77486.1"/>
    </source>
</evidence>
<feature type="domain" description="Glycosyl transferase family 1" evidence="1">
    <location>
        <begin position="174"/>
        <end position="331"/>
    </location>
</feature>
<comment type="caution">
    <text evidence="3">The sequence shown here is derived from an EMBL/GenBank/DDBJ whole genome shotgun (WGS) entry which is preliminary data.</text>
</comment>
<dbReference type="InterPro" id="IPR028098">
    <property type="entry name" value="Glyco_trans_4-like_N"/>
</dbReference>
<name>A0A6B3TMB3_9BACI</name>
<evidence type="ECO:0000313" key="4">
    <source>
        <dbReference type="Proteomes" id="UP000481621"/>
    </source>
</evidence>
<evidence type="ECO:0000259" key="2">
    <source>
        <dbReference type="Pfam" id="PF13439"/>
    </source>
</evidence>
<dbReference type="Pfam" id="PF13439">
    <property type="entry name" value="Glyco_transf_4"/>
    <property type="match status" value="1"/>
</dbReference>
<dbReference type="SUPFAM" id="SSF53756">
    <property type="entry name" value="UDP-Glycosyltransferase/glycogen phosphorylase"/>
    <property type="match status" value="1"/>
</dbReference>
<evidence type="ECO:0000259" key="1">
    <source>
        <dbReference type="Pfam" id="PF00534"/>
    </source>
</evidence>
<accession>A0A6B3TMB3</accession>
<dbReference type="EMBL" id="JAAIUV010000001">
    <property type="protein sequence ID" value="NEX77486.1"/>
    <property type="molecule type" value="Genomic_DNA"/>
</dbReference>
<dbReference type="GO" id="GO:0016757">
    <property type="term" value="F:glycosyltransferase activity"/>
    <property type="evidence" value="ECO:0007669"/>
    <property type="project" value="InterPro"/>
</dbReference>
<proteinExistence type="predicted"/>
<feature type="domain" description="Glycosyltransferase subfamily 4-like N-terminal" evidence="2">
    <location>
        <begin position="14"/>
        <end position="161"/>
    </location>
</feature>
<dbReference type="Proteomes" id="UP000481621">
    <property type="component" value="Unassembled WGS sequence"/>
</dbReference>
<gene>
    <name evidence="3" type="ORF">G4Z05_01035</name>
</gene>
<protein>
    <submittedName>
        <fullName evidence="3">Glycosyltransferase family 4 protein</fullName>
    </submittedName>
</protein>
<reference evidence="3" key="1">
    <citation type="submission" date="2020-02" db="EMBL/GenBank/DDBJ databases">
        <title>Bacillus sedimentmangrovi sp. nov., isolated from sediment of the mangrove ecosystem.</title>
        <authorList>
            <person name="Liu G."/>
        </authorList>
    </citation>
    <scope>NUCLEOTIDE SEQUENCE [LARGE SCALE GENOMIC DNA]</scope>
    <source>
        <strain evidence="3">SgZ-7</strain>
    </source>
</reference>
<dbReference type="InterPro" id="IPR001296">
    <property type="entry name" value="Glyco_trans_1"/>
</dbReference>
<dbReference type="AlphaFoldDB" id="A0A6B3TMB3"/>
<dbReference type="RefSeq" id="WP_163250071.1">
    <property type="nucleotide sequence ID" value="NZ_JAAIUV010000001.1"/>
</dbReference>
<organism evidence="3 4">
    <name type="scientific">Neobacillus thermocopriae</name>
    <dbReference type="NCBI Taxonomy" id="1215031"/>
    <lineage>
        <taxon>Bacteria</taxon>
        <taxon>Bacillati</taxon>
        <taxon>Bacillota</taxon>
        <taxon>Bacilli</taxon>
        <taxon>Bacillales</taxon>
        <taxon>Bacillaceae</taxon>
        <taxon>Neobacillus</taxon>
    </lineage>
</organism>
<dbReference type="PANTHER" id="PTHR12526">
    <property type="entry name" value="GLYCOSYLTRANSFERASE"/>
    <property type="match status" value="1"/>
</dbReference>
<sequence>MTKILYLLNYVGKGGTEKYVLDLIRSAGPENCVLIYSEEGPGLEDFLRLNLKIFQVNMSGPFDFAAAKKIKQIIQAEKITIVHAQFLRENYLAILAKMLGARCRVIWTYHVDVPMGAAIRTLNKFMTSFNDKVITVSKFMYHQLQLKGVSSSKLKLIYNGVEGPSATYPITHLSERPVISVVGRLREEKGQVFLLKSLAHFKKHYPEFNWVCHIYGEGPQKNELVSLVKELNLENFVHFKGFCTEKEMLYLKSDIVVVPSSNEALSYVAIEAMSYSRVVIATNVGGLQEVVIDGETGLLIPYGNTQEMVDALEKLFRDTELVQKLSMGGRKHFEEQFTMKKMLEETFALYHTGI</sequence>
<dbReference type="Gene3D" id="3.40.50.2000">
    <property type="entry name" value="Glycogen Phosphorylase B"/>
    <property type="match status" value="2"/>
</dbReference>
<keyword evidence="3" id="KW-0808">Transferase</keyword>